<keyword evidence="3" id="KW-1185">Reference proteome</keyword>
<dbReference type="EMBL" id="PVXM01000001">
    <property type="protein sequence ID" value="PRR76170.1"/>
    <property type="molecule type" value="Genomic_DNA"/>
</dbReference>
<dbReference type="AlphaFoldDB" id="A0A2T0AYU3"/>
<name>A0A2T0AYU3_9FIRM</name>
<comment type="caution">
    <text evidence="2">The sequence shown here is derived from an EMBL/GenBank/DDBJ whole genome shotgun (WGS) entry which is preliminary data.</text>
</comment>
<proteinExistence type="predicted"/>
<organism evidence="2 3">
    <name type="scientific">Neomoorella humiferrea</name>
    <dbReference type="NCBI Taxonomy" id="676965"/>
    <lineage>
        <taxon>Bacteria</taxon>
        <taxon>Bacillati</taxon>
        <taxon>Bacillota</taxon>
        <taxon>Clostridia</taxon>
        <taxon>Neomoorellales</taxon>
        <taxon>Neomoorellaceae</taxon>
        <taxon>Neomoorella</taxon>
    </lineage>
</organism>
<gene>
    <name evidence="2" type="ORF">MOHU_00140</name>
</gene>
<accession>A0A2T0AYU3</accession>
<dbReference type="OrthoDB" id="1722360at2"/>
<protein>
    <submittedName>
        <fullName evidence="2">Uncharacterized protein</fullName>
    </submittedName>
</protein>
<dbReference type="Proteomes" id="UP000238415">
    <property type="component" value="Unassembled WGS sequence"/>
</dbReference>
<sequence length="360" mass="41108">MKRRVLVFVVFFFLLMVNIPASKANDVKEVLRQRLQNSQNEESRLLQEILRLDARLQNAAAEQQKLEQRLLLVQKELDAARAAQAQAENSLAAGRRDFERSLRFFYLHGSSSFLAAACLSENPSDFFIRWELLKYLADYFWGIVRHNLALADMAREKSNLAAAKERQLEEARQAVQANQETILALKKQQEERLDSLRRQNSVWSRDLLALEKAWAGALPTLQYLLQSLPSLPWQSLRPDAVQLVLGRGEVMATFSQQNIYKTIFAPQKELENIQLILEDGGIKIAGPDFEIQGTLAVYGPSQLLFNPQNVTFSGFLLEPSTWAVLLPQEKLILNLPPPYYGLQFQNITLLSGRMLLTLRR</sequence>
<dbReference type="Gene3D" id="6.10.250.3150">
    <property type="match status" value="1"/>
</dbReference>
<evidence type="ECO:0000313" key="2">
    <source>
        <dbReference type="EMBL" id="PRR76170.1"/>
    </source>
</evidence>
<keyword evidence="1" id="KW-0175">Coiled coil</keyword>
<feature type="coiled-coil region" evidence="1">
    <location>
        <begin position="21"/>
        <end position="83"/>
    </location>
</feature>
<evidence type="ECO:0000313" key="3">
    <source>
        <dbReference type="Proteomes" id="UP000238415"/>
    </source>
</evidence>
<dbReference type="RefSeq" id="WP_106004071.1">
    <property type="nucleotide sequence ID" value="NZ_CP136419.1"/>
</dbReference>
<reference evidence="2 3" key="1">
    <citation type="submission" date="2018-03" db="EMBL/GenBank/DDBJ databases">
        <title>Genome sequence of Moorella humiferrea DSM 23265.</title>
        <authorList>
            <person name="Poehlein A."/>
            <person name="Daniel R."/>
        </authorList>
    </citation>
    <scope>NUCLEOTIDE SEQUENCE [LARGE SCALE GENOMIC DNA]</scope>
    <source>
        <strain evidence="2 3">DSM 23265</strain>
    </source>
</reference>
<evidence type="ECO:0000256" key="1">
    <source>
        <dbReference type="SAM" id="Coils"/>
    </source>
</evidence>
<feature type="coiled-coil region" evidence="1">
    <location>
        <begin position="150"/>
        <end position="206"/>
    </location>
</feature>